<comment type="caution">
    <text evidence="2">The sequence shown here is derived from an EMBL/GenBank/DDBJ whole genome shotgun (WGS) entry which is preliminary data.</text>
</comment>
<evidence type="ECO:0000313" key="2">
    <source>
        <dbReference type="EMBL" id="CAD0001083.1"/>
    </source>
</evidence>
<dbReference type="EMBL" id="CAIJDP010000052">
    <property type="protein sequence ID" value="CAD0001083.1"/>
    <property type="molecule type" value="Genomic_DNA"/>
</dbReference>
<reference evidence="2 3" key="1">
    <citation type="submission" date="2020-06" db="EMBL/GenBank/DDBJ databases">
        <authorList>
            <person name="Criscuolo A."/>
        </authorList>
    </citation>
    <scope>NUCLEOTIDE SEQUENCE [LARGE SCALE GENOMIC DNA]</scope>
    <source>
        <strain evidence="3">CIP 111411</strain>
    </source>
</reference>
<dbReference type="Proteomes" id="UP000530060">
    <property type="component" value="Unassembled WGS sequence"/>
</dbReference>
<keyword evidence="1" id="KW-0732">Signal</keyword>
<name>A0A6V6YNT8_9FLAO</name>
<sequence>MTNNFFIRTIIAVSFTLQMSFVFAQQTPVFANYSYNTVVINPAHSGYYEDIDVTLINSGLFNSVEGSPKNLGLTVNAPLRSKHLGLAAGISTDEIGVTTATSFFGAYSYKIFFDSGYDGGKWWAYDPNILSFGISAGGTKYSEDLLSLNIENDPEFQNNVNAFVPTLGIGILYNKDRIYLGVSAPNILGNSLSSERNINLKNPYYSYFGYRFFTTQLEEVMINPSILLKYVNGAPLQADFNVIINYINKVEFGAGYRTSETVNLLAGFHLGTNFKLLYNYSYALKTYNNINTHGIILNYRFGKGYEEKGFK</sequence>
<feature type="chain" id="PRO_5028024440" description="Type IX secretion system membrane protein, PorP/SprF family" evidence="1">
    <location>
        <begin position="25"/>
        <end position="311"/>
    </location>
</feature>
<feature type="signal peptide" evidence="1">
    <location>
        <begin position="1"/>
        <end position="24"/>
    </location>
</feature>
<evidence type="ECO:0000256" key="1">
    <source>
        <dbReference type="SAM" id="SignalP"/>
    </source>
</evidence>
<dbReference type="AlphaFoldDB" id="A0A6V6YNT8"/>
<organism evidence="2 3">
    <name type="scientific">Flavobacterium salmonis</name>
    <dbReference type="NCBI Taxonomy" id="2654844"/>
    <lineage>
        <taxon>Bacteria</taxon>
        <taxon>Pseudomonadati</taxon>
        <taxon>Bacteroidota</taxon>
        <taxon>Flavobacteriia</taxon>
        <taxon>Flavobacteriales</taxon>
        <taxon>Flavobacteriaceae</taxon>
        <taxon>Flavobacterium</taxon>
    </lineage>
</organism>
<dbReference type="RefSeq" id="WP_180907750.1">
    <property type="nucleotide sequence ID" value="NZ_CAIJDP010000052.1"/>
</dbReference>
<dbReference type="Pfam" id="PF11751">
    <property type="entry name" value="PorP_SprF"/>
    <property type="match status" value="1"/>
</dbReference>
<evidence type="ECO:0000313" key="3">
    <source>
        <dbReference type="Proteomes" id="UP000530060"/>
    </source>
</evidence>
<proteinExistence type="predicted"/>
<dbReference type="InterPro" id="IPR019861">
    <property type="entry name" value="PorP/SprF_Bacteroidetes"/>
</dbReference>
<dbReference type="NCBIfam" id="TIGR03519">
    <property type="entry name" value="T9SS_PorP_fam"/>
    <property type="match status" value="1"/>
</dbReference>
<gene>
    <name evidence="2" type="ORF">FLAT13_00380</name>
</gene>
<evidence type="ECO:0008006" key="4">
    <source>
        <dbReference type="Google" id="ProtNLM"/>
    </source>
</evidence>
<protein>
    <recommendedName>
        <fullName evidence="4">Type IX secretion system membrane protein, PorP/SprF family</fullName>
    </recommendedName>
</protein>
<accession>A0A6V6YNT8</accession>
<keyword evidence="3" id="KW-1185">Reference proteome</keyword>